<keyword evidence="1 3" id="KW-0238">DNA-binding</keyword>
<dbReference type="SUPFAM" id="SSF52172">
    <property type="entry name" value="CheY-like"/>
    <property type="match status" value="1"/>
</dbReference>
<dbReference type="CDD" id="cd00383">
    <property type="entry name" value="trans_reg_C"/>
    <property type="match status" value="1"/>
</dbReference>
<dbReference type="Proteomes" id="UP001501116">
    <property type="component" value="Unassembled WGS sequence"/>
</dbReference>
<protein>
    <submittedName>
        <fullName evidence="6">Response regulator transcription factor</fullName>
    </submittedName>
</protein>
<dbReference type="Gene3D" id="6.10.250.690">
    <property type="match status" value="1"/>
</dbReference>
<evidence type="ECO:0000259" key="4">
    <source>
        <dbReference type="PROSITE" id="PS50110"/>
    </source>
</evidence>
<dbReference type="RefSeq" id="WP_344420050.1">
    <property type="nucleotide sequence ID" value="NZ_BAAANN010000014.1"/>
</dbReference>
<dbReference type="Gene3D" id="3.40.50.2300">
    <property type="match status" value="1"/>
</dbReference>
<dbReference type="EMBL" id="BAAANN010000014">
    <property type="protein sequence ID" value="GAA1963074.1"/>
    <property type="molecule type" value="Genomic_DNA"/>
</dbReference>
<dbReference type="InterPro" id="IPR001867">
    <property type="entry name" value="OmpR/PhoB-type_DNA-bd"/>
</dbReference>
<accession>A0ABP5CF36</accession>
<reference evidence="7" key="1">
    <citation type="journal article" date="2019" name="Int. J. Syst. Evol. Microbiol.">
        <title>The Global Catalogue of Microorganisms (GCM) 10K type strain sequencing project: providing services to taxonomists for standard genome sequencing and annotation.</title>
        <authorList>
            <consortium name="The Broad Institute Genomics Platform"/>
            <consortium name="The Broad Institute Genome Sequencing Center for Infectious Disease"/>
            <person name="Wu L."/>
            <person name="Ma J."/>
        </authorList>
    </citation>
    <scope>NUCLEOTIDE SEQUENCE [LARGE SCALE GENOMIC DNA]</scope>
    <source>
        <strain evidence="7">JCM 14545</strain>
    </source>
</reference>
<dbReference type="Pfam" id="PF00486">
    <property type="entry name" value="Trans_reg_C"/>
    <property type="match status" value="1"/>
</dbReference>
<name>A0ABP5CF36_9PSEU</name>
<dbReference type="Pfam" id="PF00072">
    <property type="entry name" value="Response_reg"/>
    <property type="match status" value="1"/>
</dbReference>
<evidence type="ECO:0000256" key="1">
    <source>
        <dbReference type="ARBA" id="ARBA00023125"/>
    </source>
</evidence>
<dbReference type="InterPro" id="IPR016032">
    <property type="entry name" value="Sig_transdc_resp-reg_C-effctor"/>
</dbReference>
<dbReference type="Gene3D" id="1.10.10.10">
    <property type="entry name" value="Winged helix-like DNA-binding domain superfamily/Winged helix DNA-binding domain"/>
    <property type="match status" value="1"/>
</dbReference>
<evidence type="ECO:0000259" key="5">
    <source>
        <dbReference type="PROSITE" id="PS51755"/>
    </source>
</evidence>
<dbReference type="PANTHER" id="PTHR48111:SF36">
    <property type="entry name" value="TRANSCRIPTIONAL REGULATORY PROTEIN CUTR"/>
    <property type="match status" value="1"/>
</dbReference>
<proteinExistence type="predicted"/>
<dbReference type="InterPro" id="IPR001789">
    <property type="entry name" value="Sig_transdc_resp-reg_receiver"/>
</dbReference>
<gene>
    <name evidence="6" type="ORF">GCM10009754_38000</name>
</gene>
<dbReference type="InterPro" id="IPR011006">
    <property type="entry name" value="CheY-like_superfamily"/>
</dbReference>
<comment type="caution">
    <text evidence="6">The sequence shown here is derived from an EMBL/GenBank/DDBJ whole genome shotgun (WGS) entry which is preliminary data.</text>
</comment>
<evidence type="ECO:0000313" key="7">
    <source>
        <dbReference type="Proteomes" id="UP001501116"/>
    </source>
</evidence>
<feature type="domain" description="OmpR/PhoB-type" evidence="5">
    <location>
        <begin position="120"/>
        <end position="215"/>
    </location>
</feature>
<dbReference type="PROSITE" id="PS51755">
    <property type="entry name" value="OMPR_PHOB"/>
    <property type="match status" value="1"/>
</dbReference>
<evidence type="ECO:0000313" key="6">
    <source>
        <dbReference type="EMBL" id="GAA1963074.1"/>
    </source>
</evidence>
<organism evidence="6 7">
    <name type="scientific">Amycolatopsis minnesotensis</name>
    <dbReference type="NCBI Taxonomy" id="337894"/>
    <lineage>
        <taxon>Bacteria</taxon>
        <taxon>Bacillati</taxon>
        <taxon>Actinomycetota</taxon>
        <taxon>Actinomycetes</taxon>
        <taxon>Pseudonocardiales</taxon>
        <taxon>Pseudonocardiaceae</taxon>
        <taxon>Amycolatopsis</taxon>
    </lineage>
</organism>
<feature type="DNA-binding region" description="OmpR/PhoB-type" evidence="3">
    <location>
        <begin position="120"/>
        <end position="215"/>
    </location>
</feature>
<feature type="domain" description="Response regulatory" evidence="4">
    <location>
        <begin position="2"/>
        <end position="112"/>
    </location>
</feature>
<dbReference type="PANTHER" id="PTHR48111">
    <property type="entry name" value="REGULATOR OF RPOS"/>
    <property type="match status" value="1"/>
</dbReference>
<keyword evidence="2" id="KW-0597">Phosphoprotein</keyword>
<dbReference type="PROSITE" id="PS50110">
    <property type="entry name" value="RESPONSE_REGULATORY"/>
    <property type="match status" value="1"/>
</dbReference>
<evidence type="ECO:0000256" key="3">
    <source>
        <dbReference type="PROSITE-ProRule" id="PRU01091"/>
    </source>
</evidence>
<dbReference type="SMART" id="SM00862">
    <property type="entry name" value="Trans_reg_C"/>
    <property type="match status" value="1"/>
</dbReference>
<dbReference type="InterPro" id="IPR036388">
    <property type="entry name" value="WH-like_DNA-bd_sf"/>
</dbReference>
<dbReference type="InterPro" id="IPR039420">
    <property type="entry name" value="WalR-like"/>
</dbReference>
<evidence type="ECO:0000256" key="2">
    <source>
        <dbReference type="PROSITE-ProRule" id="PRU00169"/>
    </source>
</evidence>
<feature type="modified residue" description="4-aspartylphosphate" evidence="2">
    <location>
        <position position="51"/>
    </location>
</feature>
<dbReference type="SUPFAM" id="SSF46894">
    <property type="entry name" value="C-terminal effector domain of the bipartite response regulators"/>
    <property type="match status" value="1"/>
</dbReference>
<sequence>MRVLVIEDNEDLRLAIGGSLRGAGFAVDSVGDLPQADEALTVNAYDCAVFDRMLPSGDSLAYVRRNRPSVPVLFLTARDSVADRIAGLEHGDDYLVKPFAMDELTARVRSLCRRVSASLPPVLRCGDLEIDVGRRAVRRAGVLLTVTPKEFMVLELLVLRQGAPVSRTELVEYAWDEHVAPASNVLAGVIKQLRKKLREPEMIRTVRDHGYTIGPA</sequence>
<dbReference type="SMART" id="SM00448">
    <property type="entry name" value="REC"/>
    <property type="match status" value="1"/>
</dbReference>
<keyword evidence="7" id="KW-1185">Reference proteome</keyword>